<dbReference type="GO" id="GO:0004364">
    <property type="term" value="F:glutathione transferase activity"/>
    <property type="evidence" value="ECO:0007669"/>
    <property type="project" value="UniProtKB-EC"/>
</dbReference>
<dbReference type="InterPro" id="IPR036249">
    <property type="entry name" value="Thioredoxin-like_sf"/>
</dbReference>
<evidence type="ECO:0000256" key="2">
    <source>
        <dbReference type="ARBA" id="ARBA00012452"/>
    </source>
</evidence>
<dbReference type="Pfam" id="PF00043">
    <property type="entry name" value="GST_C"/>
    <property type="match status" value="1"/>
</dbReference>
<gene>
    <name evidence="9" type="ORF">EUX98_g5837</name>
</gene>
<evidence type="ECO:0000313" key="10">
    <source>
        <dbReference type="Proteomes" id="UP000308730"/>
    </source>
</evidence>
<evidence type="ECO:0000256" key="6">
    <source>
        <dbReference type="RuleBase" id="RU003494"/>
    </source>
</evidence>
<dbReference type="Proteomes" id="UP000308730">
    <property type="component" value="Unassembled WGS sequence"/>
</dbReference>
<evidence type="ECO:0000259" key="8">
    <source>
        <dbReference type="PROSITE" id="PS50405"/>
    </source>
</evidence>
<comment type="caution">
    <text evidence="9">The sequence shown here is derived from an EMBL/GenBank/DDBJ whole genome shotgun (WGS) entry which is preliminary data.</text>
</comment>
<dbReference type="SUPFAM" id="SSF52833">
    <property type="entry name" value="Thioredoxin-like"/>
    <property type="match status" value="1"/>
</dbReference>
<reference evidence="9 10" key="1">
    <citation type="submission" date="2019-02" db="EMBL/GenBank/DDBJ databases">
        <title>Genome sequencing of the rare red list fungi Antrodiella citrinella (Flaviporus citrinellus).</title>
        <authorList>
            <person name="Buettner E."/>
            <person name="Kellner H."/>
        </authorList>
    </citation>
    <scope>NUCLEOTIDE SEQUENCE [LARGE SCALE GENOMIC DNA]</scope>
    <source>
        <strain evidence="9 10">DSM 108506</strain>
    </source>
</reference>
<dbReference type="PANTHER" id="PTHR44051:SF3">
    <property type="entry name" value="TRANSCRIPTIONAL REGULATOR URE2"/>
    <property type="match status" value="1"/>
</dbReference>
<evidence type="ECO:0000256" key="1">
    <source>
        <dbReference type="ARBA" id="ARBA00007409"/>
    </source>
</evidence>
<dbReference type="InterPro" id="IPR036282">
    <property type="entry name" value="Glutathione-S-Trfase_C_sf"/>
</dbReference>
<dbReference type="PANTHER" id="PTHR44051">
    <property type="entry name" value="GLUTATHIONE S-TRANSFERASE-RELATED"/>
    <property type="match status" value="1"/>
</dbReference>
<evidence type="ECO:0000313" key="9">
    <source>
        <dbReference type="EMBL" id="THH28336.1"/>
    </source>
</evidence>
<evidence type="ECO:0000259" key="7">
    <source>
        <dbReference type="PROSITE" id="PS50404"/>
    </source>
</evidence>
<dbReference type="GO" id="GO:0005737">
    <property type="term" value="C:cytoplasm"/>
    <property type="evidence" value="ECO:0007669"/>
    <property type="project" value="UniProtKB-ARBA"/>
</dbReference>
<dbReference type="EMBL" id="SGPM01000185">
    <property type="protein sequence ID" value="THH28336.1"/>
    <property type="molecule type" value="Genomic_DNA"/>
</dbReference>
<proteinExistence type="inferred from homology"/>
<dbReference type="SFLD" id="SFLDS00019">
    <property type="entry name" value="Glutathione_Transferase_(cytos"/>
    <property type="match status" value="1"/>
</dbReference>
<evidence type="ECO:0000256" key="4">
    <source>
        <dbReference type="ARBA" id="ARBA00047960"/>
    </source>
</evidence>
<dbReference type="InterPro" id="IPR040079">
    <property type="entry name" value="Glutathione_S-Trfase"/>
</dbReference>
<feature type="domain" description="GST C-terminal" evidence="8">
    <location>
        <begin position="98"/>
        <end position="222"/>
    </location>
</feature>
<dbReference type="Pfam" id="PF02798">
    <property type="entry name" value="GST_N"/>
    <property type="match status" value="1"/>
</dbReference>
<comment type="similarity">
    <text evidence="1 6">Belongs to the GST superfamily.</text>
</comment>
<dbReference type="Gene3D" id="1.20.1050.130">
    <property type="match status" value="1"/>
</dbReference>
<dbReference type="OrthoDB" id="422574at2759"/>
<sequence length="222" mass="25471">MSHGKHFTLYSHGTGPNGWKIASFLNELGLSYETIYLDLFGARAGEHKKPEFLKLNPNGRIPVLIDHKNNDLVIWESGAILLYLVDKYDDEKKYFGINDKDKSEVLQWLFFQVSGQGPAFGQAAWFNYYHPDKLPSAVERYKTEIKRILGVLEIVLSKQEWLAAGKFTIADLSFVPWNDASIVRETADFEKDFPATYKWHQKLFQIPGIKAAFAERERVIAV</sequence>
<dbReference type="SUPFAM" id="SSF47616">
    <property type="entry name" value="GST C-terminal domain-like"/>
    <property type="match status" value="1"/>
</dbReference>
<evidence type="ECO:0000256" key="3">
    <source>
        <dbReference type="ARBA" id="ARBA00022679"/>
    </source>
</evidence>
<dbReference type="InterPro" id="IPR004045">
    <property type="entry name" value="Glutathione_S-Trfase_N"/>
</dbReference>
<name>A0A4S4MQE8_9APHY</name>
<accession>A0A4S4MQE8</accession>
<comment type="function">
    <text evidence="5">Involved in the oxidative stress response and detoxification.</text>
</comment>
<feature type="domain" description="GST N-terminal" evidence="7">
    <location>
        <begin position="5"/>
        <end position="92"/>
    </location>
</feature>
<dbReference type="InterPro" id="IPR004046">
    <property type="entry name" value="GST_C"/>
</dbReference>
<dbReference type="GO" id="GO:0005634">
    <property type="term" value="C:nucleus"/>
    <property type="evidence" value="ECO:0007669"/>
    <property type="project" value="UniProtKB-ARBA"/>
</dbReference>
<keyword evidence="10" id="KW-1185">Reference proteome</keyword>
<dbReference type="PROSITE" id="PS50405">
    <property type="entry name" value="GST_CTER"/>
    <property type="match status" value="1"/>
</dbReference>
<dbReference type="FunFam" id="1.20.1050.130:FF:000016">
    <property type="entry name" value="Glutathione S-transferase 1"/>
    <property type="match status" value="1"/>
</dbReference>
<dbReference type="SFLD" id="SFLDG01151">
    <property type="entry name" value="Main.2:_Nu-like"/>
    <property type="match status" value="1"/>
</dbReference>
<protein>
    <recommendedName>
        <fullName evidence="2">glutathione transferase</fullName>
        <ecNumber evidence="2">2.5.1.18</ecNumber>
    </recommendedName>
</protein>
<dbReference type="EC" id="2.5.1.18" evidence="2"/>
<dbReference type="AlphaFoldDB" id="A0A4S4MQE8"/>
<comment type="catalytic activity">
    <reaction evidence="4">
        <text>RX + glutathione = an S-substituted glutathione + a halide anion + H(+)</text>
        <dbReference type="Rhea" id="RHEA:16437"/>
        <dbReference type="ChEBI" id="CHEBI:15378"/>
        <dbReference type="ChEBI" id="CHEBI:16042"/>
        <dbReference type="ChEBI" id="CHEBI:17792"/>
        <dbReference type="ChEBI" id="CHEBI:57925"/>
        <dbReference type="ChEBI" id="CHEBI:90779"/>
        <dbReference type="EC" id="2.5.1.18"/>
    </reaction>
</comment>
<organism evidence="9 10">
    <name type="scientific">Antrodiella citrinella</name>
    <dbReference type="NCBI Taxonomy" id="2447956"/>
    <lineage>
        <taxon>Eukaryota</taxon>
        <taxon>Fungi</taxon>
        <taxon>Dikarya</taxon>
        <taxon>Basidiomycota</taxon>
        <taxon>Agaricomycotina</taxon>
        <taxon>Agaricomycetes</taxon>
        <taxon>Polyporales</taxon>
        <taxon>Steccherinaceae</taxon>
        <taxon>Antrodiella</taxon>
    </lineage>
</organism>
<evidence type="ECO:0000256" key="5">
    <source>
        <dbReference type="ARBA" id="ARBA00060024"/>
    </source>
</evidence>
<dbReference type="CDD" id="cd03048">
    <property type="entry name" value="GST_N_Ure2p_like"/>
    <property type="match status" value="1"/>
</dbReference>
<dbReference type="SFLD" id="SFLDG00358">
    <property type="entry name" value="Main_(cytGST)"/>
    <property type="match status" value="1"/>
</dbReference>
<dbReference type="InterPro" id="IPR010987">
    <property type="entry name" value="Glutathione-S-Trfase_C-like"/>
</dbReference>
<dbReference type="PROSITE" id="PS50404">
    <property type="entry name" value="GST_NTER"/>
    <property type="match status" value="1"/>
</dbReference>
<keyword evidence="3" id="KW-0808">Transferase</keyword>